<feature type="compositionally biased region" description="Gly residues" evidence="1">
    <location>
        <begin position="216"/>
        <end position="229"/>
    </location>
</feature>
<dbReference type="Pfam" id="PF01381">
    <property type="entry name" value="HTH_3"/>
    <property type="match status" value="1"/>
</dbReference>
<accession>A0ABT1ZB17</accession>
<feature type="domain" description="HTH cro/C1-type" evidence="2">
    <location>
        <begin position="5"/>
        <end position="60"/>
    </location>
</feature>
<dbReference type="InterPro" id="IPR001387">
    <property type="entry name" value="Cro/C1-type_HTH"/>
</dbReference>
<feature type="region of interest" description="Disordered" evidence="1">
    <location>
        <begin position="208"/>
        <end position="229"/>
    </location>
</feature>
<dbReference type="Proteomes" id="UP001204320">
    <property type="component" value="Unassembled WGS sequence"/>
</dbReference>
<dbReference type="EMBL" id="JANSKA010000009">
    <property type="protein sequence ID" value="MCR9037368.1"/>
    <property type="molecule type" value="Genomic_DNA"/>
</dbReference>
<dbReference type="Gene3D" id="1.10.260.40">
    <property type="entry name" value="lambda repressor-like DNA-binding domains"/>
    <property type="match status" value="1"/>
</dbReference>
<dbReference type="InterPro" id="IPR010982">
    <property type="entry name" value="Lambda_DNA-bd_dom_sf"/>
</dbReference>
<dbReference type="RefSeq" id="WP_258499763.1">
    <property type="nucleotide sequence ID" value="NZ_JANSKA010000009.1"/>
</dbReference>
<protein>
    <submittedName>
        <fullName evidence="3">Helix-turn-helix transcriptional regulator</fullName>
    </submittedName>
</protein>
<gene>
    <name evidence="3" type="ORF">NVS32_10470</name>
</gene>
<evidence type="ECO:0000256" key="1">
    <source>
        <dbReference type="SAM" id="MobiDB-lite"/>
    </source>
</evidence>
<sequence>MTSKLLELRKGAGYATAKDFAEALGIPPTTYTRYESSPEKIPLKAAWTLADALDATIDQVVGRGEGDPRGEVQRAYDRLTPRSQEELRDLIEVLSARDERDREGTRREAMRVWESISSRIERAFLARLTDGERVDEVLLTGSDEQLRDRFEAFARNWVVGSEGPLNPYAPGVRDEDALAEVMAAYDRTHGHMVVDGFTVSWSREYAGGAHGRDGARGGAGKGGSVGIRQ</sequence>
<dbReference type="SMART" id="SM00530">
    <property type="entry name" value="HTH_XRE"/>
    <property type="match status" value="1"/>
</dbReference>
<proteinExistence type="predicted"/>
<evidence type="ECO:0000259" key="2">
    <source>
        <dbReference type="PROSITE" id="PS50943"/>
    </source>
</evidence>
<keyword evidence="4" id="KW-1185">Reference proteome</keyword>
<name>A0ABT1ZB17_9ACTN</name>
<comment type="caution">
    <text evidence="3">The sequence shown here is derived from an EMBL/GenBank/DDBJ whole genome shotgun (WGS) entry which is preliminary data.</text>
</comment>
<organism evidence="3 4">
    <name type="scientific">Tractidigestivibacter montrealensis</name>
    <dbReference type="NCBI Taxonomy" id="2972466"/>
    <lineage>
        <taxon>Bacteria</taxon>
        <taxon>Bacillati</taxon>
        <taxon>Actinomycetota</taxon>
        <taxon>Coriobacteriia</taxon>
        <taxon>Coriobacteriales</taxon>
        <taxon>Atopobiaceae</taxon>
        <taxon>Tractidigestivibacter</taxon>
    </lineage>
</organism>
<dbReference type="PROSITE" id="PS50943">
    <property type="entry name" value="HTH_CROC1"/>
    <property type="match status" value="1"/>
</dbReference>
<reference evidence="3 4" key="1">
    <citation type="submission" date="2022-08" db="EMBL/GenBank/DDBJ databases">
        <title>Tractidigestivibacter montrealensis type strain KD21.</title>
        <authorList>
            <person name="Diop K."/>
            <person name="Richard C."/>
            <person name="Routy B."/>
        </authorList>
    </citation>
    <scope>NUCLEOTIDE SEQUENCE [LARGE SCALE GENOMIC DNA]</scope>
    <source>
        <strain evidence="3 4">KD21</strain>
    </source>
</reference>
<dbReference type="SUPFAM" id="SSF47413">
    <property type="entry name" value="lambda repressor-like DNA-binding domains"/>
    <property type="match status" value="1"/>
</dbReference>
<evidence type="ECO:0000313" key="3">
    <source>
        <dbReference type="EMBL" id="MCR9037368.1"/>
    </source>
</evidence>
<dbReference type="CDD" id="cd00093">
    <property type="entry name" value="HTH_XRE"/>
    <property type="match status" value="1"/>
</dbReference>
<evidence type="ECO:0000313" key="4">
    <source>
        <dbReference type="Proteomes" id="UP001204320"/>
    </source>
</evidence>